<protein>
    <submittedName>
        <fullName evidence="1">23449_t:CDS:1</fullName>
    </submittedName>
</protein>
<name>A0A9N9JRT8_9GLOM</name>
<gene>
    <name evidence="1" type="ORF">DERYTH_LOCUS21487</name>
</gene>
<evidence type="ECO:0000313" key="2">
    <source>
        <dbReference type="Proteomes" id="UP000789405"/>
    </source>
</evidence>
<keyword evidence="2" id="KW-1185">Reference proteome</keyword>
<organism evidence="1 2">
    <name type="scientific">Dentiscutata erythropus</name>
    <dbReference type="NCBI Taxonomy" id="1348616"/>
    <lineage>
        <taxon>Eukaryota</taxon>
        <taxon>Fungi</taxon>
        <taxon>Fungi incertae sedis</taxon>
        <taxon>Mucoromycota</taxon>
        <taxon>Glomeromycotina</taxon>
        <taxon>Glomeromycetes</taxon>
        <taxon>Diversisporales</taxon>
        <taxon>Gigasporaceae</taxon>
        <taxon>Dentiscutata</taxon>
    </lineage>
</organism>
<feature type="non-terminal residue" evidence="1">
    <location>
        <position position="1"/>
    </location>
</feature>
<reference evidence="1" key="1">
    <citation type="submission" date="2021-06" db="EMBL/GenBank/DDBJ databases">
        <authorList>
            <person name="Kallberg Y."/>
            <person name="Tangrot J."/>
            <person name="Rosling A."/>
        </authorList>
    </citation>
    <scope>NUCLEOTIDE SEQUENCE</scope>
    <source>
        <strain evidence="1">MA453B</strain>
    </source>
</reference>
<dbReference type="AlphaFoldDB" id="A0A9N9JRT8"/>
<proteinExistence type="predicted"/>
<sequence>SSPLQLPETIRVDPVFHVSLLNLYHSNEFENRNITPPPPILIGVRLLVDEFEKGMGLSLSGGECKEIDYLFKDLKAKP</sequence>
<dbReference type="EMBL" id="CAJVPY010027505">
    <property type="protein sequence ID" value="CAG8791284.1"/>
    <property type="molecule type" value="Genomic_DNA"/>
</dbReference>
<comment type="caution">
    <text evidence="1">The sequence shown here is derived from an EMBL/GenBank/DDBJ whole genome shotgun (WGS) entry which is preliminary data.</text>
</comment>
<dbReference type="OrthoDB" id="2979653at2759"/>
<evidence type="ECO:0000313" key="1">
    <source>
        <dbReference type="EMBL" id="CAG8791284.1"/>
    </source>
</evidence>
<feature type="non-terminal residue" evidence="1">
    <location>
        <position position="78"/>
    </location>
</feature>
<dbReference type="Proteomes" id="UP000789405">
    <property type="component" value="Unassembled WGS sequence"/>
</dbReference>
<accession>A0A9N9JRT8</accession>